<gene>
    <name evidence="1" type="ORF">MENT_LOCUS38119</name>
</gene>
<protein>
    <submittedName>
        <fullName evidence="1">Uncharacterized protein</fullName>
    </submittedName>
</protein>
<reference evidence="1 2" key="1">
    <citation type="submission" date="2020-08" db="EMBL/GenBank/DDBJ databases">
        <authorList>
            <person name="Koutsovoulos G."/>
            <person name="Danchin GJ E."/>
        </authorList>
    </citation>
    <scope>NUCLEOTIDE SEQUENCE [LARGE SCALE GENOMIC DNA]</scope>
</reference>
<dbReference type="Proteomes" id="UP000580250">
    <property type="component" value="Unassembled WGS sequence"/>
</dbReference>
<proteinExistence type="predicted"/>
<evidence type="ECO:0000313" key="1">
    <source>
        <dbReference type="EMBL" id="CAD2185675.1"/>
    </source>
</evidence>
<sequence length="80" mass="9170">MIEKILKEWKIESIKIHCVVTDGANNMKAAFKEPFLSFKHTILNLCVKHSLKCDSEIISIYQTVDQLLVDLNIVTRPLSL</sequence>
<name>A0A6V7WFD2_MELEN</name>
<dbReference type="EMBL" id="CAJEWN010000555">
    <property type="protein sequence ID" value="CAD2185675.1"/>
    <property type="molecule type" value="Genomic_DNA"/>
</dbReference>
<dbReference type="AlphaFoldDB" id="A0A6V7WFD2"/>
<comment type="caution">
    <text evidence="1">The sequence shown here is derived from an EMBL/GenBank/DDBJ whole genome shotgun (WGS) entry which is preliminary data.</text>
</comment>
<accession>A0A6V7WFD2</accession>
<evidence type="ECO:0000313" key="2">
    <source>
        <dbReference type="Proteomes" id="UP000580250"/>
    </source>
</evidence>
<organism evidence="1 2">
    <name type="scientific">Meloidogyne enterolobii</name>
    <name type="common">Root-knot nematode worm</name>
    <name type="synonym">Meloidogyne mayaguensis</name>
    <dbReference type="NCBI Taxonomy" id="390850"/>
    <lineage>
        <taxon>Eukaryota</taxon>
        <taxon>Metazoa</taxon>
        <taxon>Ecdysozoa</taxon>
        <taxon>Nematoda</taxon>
        <taxon>Chromadorea</taxon>
        <taxon>Rhabditida</taxon>
        <taxon>Tylenchina</taxon>
        <taxon>Tylenchomorpha</taxon>
        <taxon>Tylenchoidea</taxon>
        <taxon>Meloidogynidae</taxon>
        <taxon>Meloidogyninae</taxon>
        <taxon>Meloidogyne</taxon>
    </lineage>
</organism>